<gene>
    <name evidence="1" type="primary">ORF1092</name>
</gene>
<reference evidence="1" key="1">
    <citation type="submission" date="2014-12" db="EMBL/GenBank/DDBJ databases">
        <title>Insight into the proteome of Arion vulgaris.</title>
        <authorList>
            <person name="Aradska J."/>
            <person name="Bulat T."/>
            <person name="Smidak R."/>
            <person name="Sarate P."/>
            <person name="Gangsoo J."/>
            <person name="Sialana F."/>
            <person name="Bilban M."/>
            <person name="Lubec G."/>
        </authorList>
    </citation>
    <scope>NUCLEOTIDE SEQUENCE</scope>
    <source>
        <tissue evidence="1">Skin</tissue>
    </source>
</reference>
<protein>
    <submittedName>
        <fullName evidence="1">Uncharacterized protein</fullName>
    </submittedName>
</protein>
<dbReference type="AlphaFoldDB" id="A0A0B6XTV0"/>
<dbReference type="EMBL" id="HACG01000449">
    <property type="protein sequence ID" value="CEK47314.1"/>
    <property type="molecule type" value="Transcribed_RNA"/>
</dbReference>
<sequence>QLSRTLALPSFNSNFEKLKSSVQPNIRSSTQETRTDIIPQTNQNKVQMNERSEYNIKYNKAPANVNSVLGSMKTLVAVSSKNSKIPAQIPKLLPEDHSEVAVENKM</sequence>
<accession>A0A0B6XTV0</accession>
<evidence type="ECO:0000313" key="1">
    <source>
        <dbReference type="EMBL" id="CEK47314.1"/>
    </source>
</evidence>
<organism evidence="1">
    <name type="scientific">Arion vulgaris</name>
    <dbReference type="NCBI Taxonomy" id="1028688"/>
    <lineage>
        <taxon>Eukaryota</taxon>
        <taxon>Metazoa</taxon>
        <taxon>Spiralia</taxon>
        <taxon>Lophotrochozoa</taxon>
        <taxon>Mollusca</taxon>
        <taxon>Gastropoda</taxon>
        <taxon>Heterobranchia</taxon>
        <taxon>Euthyneura</taxon>
        <taxon>Panpulmonata</taxon>
        <taxon>Eupulmonata</taxon>
        <taxon>Stylommatophora</taxon>
        <taxon>Helicina</taxon>
        <taxon>Arionoidea</taxon>
        <taxon>Arionidae</taxon>
        <taxon>Arion</taxon>
    </lineage>
</organism>
<proteinExistence type="predicted"/>
<feature type="non-terminal residue" evidence="1">
    <location>
        <position position="106"/>
    </location>
</feature>
<name>A0A0B6XTV0_9EUPU</name>
<feature type="non-terminal residue" evidence="1">
    <location>
        <position position="1"/>
    </location>
</feature>